<dbReference type="Proteomes" id="UP001596171">
    <property type="component" value="Unassembled WGS sequence"/>
</dbReference>
<sequence>MAMTVARLCTIAGHVDLPHEPKIAMTASFDYNTIIVGGSTYGKQVLLKAVLGSDIHPGKVFTYPFS</sequence>
<proteinExistence type="predicted"/>
<dbReference type="RefSeq" id="WP_137615130.1">
    <property type="nucleotide sequence ID" value="NZ_BJDI01000002.1"/>
</dbReference>
<organism evidence="1 2">
    <name type="scientific">Lactiplantibacillus nangangensis</name>
    <dbReference type="NCBI Taxonomy" id="2559917"/>
    <lineage>
        <taxon>Bacteria</taxon>
        <taxon>Bacillati</taxon>
        <taxon>Bacillota</taxon>
        <taxon>Bacilli</taxon>
        <taxon>Lactobacillales</taxon>
        <taxon>Lactobacillaceae</taxon>
        <taxon>Lactiplantibacillus</taxon>
    </lineage>
</organism>
<name>A0ABW1SJ68_9LACO</name>
<evidence type="ECO:0000313" key="1">
    <source>
        <dbReference type="EMBL" id="MFC6201479.1"/>
    </source>
</evidence>
<dbReference type="EMBL" id="JBHSSE010000016">
    <property type="protein sequence ID" value="MFC6201479.1"/>
    <property type="molecule type" value="Genomic_DNA"/>
</dbReference>
<comment type="caution">
    <text evidence="1">The sequence shown here is derived from an EMBL/GenBank/DDBJ whole genome shotgun (WGS) entry which is preliminary data.</text>
</comment>
<keyword evidence="2" id="KW-1185">Reference proteome</keyword>
<gene>
    <name evidence="1" type="ORF">ACFP1L_06280</name>
</gene>
<reference evidence="2" key="1">
    <citation type="journal article" date="2019" name="Int. J. Syst. Evol. Microbiol.">
        <title>The Global Catalogue of Microorganisms (GCM) 10K type strain sequencing project: providing services to taxonomists for standard genome sequencing and annotation.</title>
        <authorList>
            <consortium name="The Broad Institute Genomics Platform"/>
            <consortium name="The Broad Institute Genome Sequencing Center for Infectious Disease"/>
            <person name="Wu L."/>
            <person name="Ma J."/>
        </authorList>
    </citation>
    <scope>NUCLEOTIDE SEQUENCE [LARGE SCALE GENOMIC DNA]</scope>
    <source>
        <strain evidence="2">CCM 8930</strain>
    </source>
</reference>
<protein>
    <submittedName>
        <fullName evidence="1">Uncharacterized protein</fullName>
    </submittedName>
</protein>
<evidence type="ECO:0000313" key="2">
    <source>
        <dbReference type="Proteomes" id="UP001596171"/>
    </source>
</evidence>
<accession>A0ABW1SJ68</accession>